<dbReference type="Proteomes" id="UP000095765">
    <property type="component" value="Unassembled WGS sequence"/>
</dbReference>
<name>A0A174L9W7_9FIRM</name>
<proteinExistence type="predicted"/>
<evidence type="ECO:0000313" key="1">
    <source>
        <dbReference type="EMBL" id="CUP19671.1"/>
    </source>
</evidence>
<evidence type="ECO:0000313" key="2">
    <source>
        <dbReference type="Proteomes" id="UP000095765"/>
    </source>
</evidence>
<sequence>MDREQVRSLIEQVAAEVDRRLARRDGSQGRRGAHIVLLPAPAAFPEELDRCLTQRYGGWTMADFSGTMQNALPPEQLERGRLLALASQAETVALAAPSVALLREIAAGEDGTDLAFLVIRAILWGKKVELLLDFDPPRFHRNSLLGQVADALETLASMNVETVNYHRVQQHERLTLVTEKAVRQAARTVDKTVWCSAGAIITPSARDALNETGVRLRY</sequence>
<dbReference type="AlphaFoldDB" id="A0A174L9W7"/>
<organism evidence="1 2">
    <name type="scientific">Anaerotruncus colihominis</name>
    <dbReference type="NCBI Taxonomy" id="169435"/>
    <lineage>
        <taxon>Bacteria</taxon>
        <taxon>Bacillati</taxon>
        <taxon>Bacillota</taxon>
        <taxon>Clostridia</taxon>
        <taxon>Eubacteriales</taxon>
        <taxon>Oscillospiraceae</taxon>
        <taxon>Anaerotruncus</taxon>
    </lineage>
</organism>
<gene>
    <name evidence="1" type="ORF">ERS852551_00052</name>
</gene>
<dbReference type="EMBL" id="CZBE01000001">
    <property type="protein sequence ID" value="CUP19671.1"/>
    <property type="molecule type" value="Genomic_DNA"/>
</dbReference>
<reference evidence="1 2" key="1">
    <citation type="submission" date="2015-09" db="EMBL/GenBank/DDBJ databases">
        <authorList>
            <consortium name="Pathogen Informatics"/>
        </authorList>
    </citation>
    <scope>NUCLEOTIDE SEQUENCE [LARGE SCALE GENOMIC DNA]</scope>
    <source>
        <strain evidence="1 2">2789STDY5834939</strain>
    </source>
</reference>
<protein>
    <submittedName>
        <fullName evidence="1">Uncharacterized protein</fullName>
    </submittedName>
</protein>
<accession>A0A174L9W7</accession>